<dbReference type="HAMAP" id="MF_01825">
    <property type="entry name" value="PdxB"/>
    <property type="match status" value="1"/>
</dbReference>
<dbReference type="GO" id="GO:0008615">
    <property type="term" value="P:pyridoxine biosynthetic process"/>
    <property type="evidence" value="ECO:0007669"/>
    <property type="project" value="UniProtKB-UniRule"/>
</dbReference>
<comment type="caution">
    <text evidence="8">The sequence shown here is derived from an EMBL/GenBank/DDBJ whole genome shotgun (WGS) entry which is preliminary data.</text>
</comment>
<dbReference type="Pfam" id="PF11890">
    <property type="entry name" value="DUF3410"/>
    <property type="match status" value="1"/>
</dbReference>
<keyword evidence="3 5" id="KW-0520">NAD</keyword>
<dbReference type="EC" id="1.1.1.290" evidence="5"/>
<evidence type="ECO:0000259" key="7">
    <source>
        <dbReference type="Pfam" id="PF11890"/>
    </source>
</evidence>
<evidence type="ECO:0000313" key="8">
    <source>
        <dbReference type="EMBL" id="OLO09890.1"/>
    </source>
</evidence>
<dbReference type="Gene3D" id="3.30.1370.170">
    <property type="match status" value="1"/>
</dbReference>
<comment type="similarity">
    <text evidence="5">Belongs to the D-isomer specific 2-hydroxyacid dehydrogenase family. PdxB subfamily.</text>
</comment>
<keyword evidence="1 5" id="KW-0963">Cytoplasm</keyword>
<comment type="function">
    <text evidence="5">Catalyzes the oxidation of erythronate-4-phosphate to 3-hydroxy-2-oxo-4-phosphonooxybutanoate.</text>
</comment>
<evidence type="ECO:0000256" key="3">
    <source>
        <dbReference type="ARBA" id="ARBA00023027"/>
    </source>
</evidence>
<evidence type="ECO:0000256" key="4">
    <source>
        <dbReference type="ARBA" id="ARBA00023096"/>
    </source>
</evidence>
<feature type="domain" description="Erythronate-4-phosphate dehydrogenase dimerisation" evidence="7">
    <location>
        <begin position="291"/>
        <end position="363"/>
    </location>
</feature>
<dbReference type="AlphaFoldDB" id="A0A1Q8T894"/>
<dbReference type="InterPro" id="IPR036291">
    <property type="entry name" value="NAD(P)-bd_dom_sf"/>
</dbReference>
<feature type="binding site" evidence="5">
    <location>
        <position position="66"/>
    </location>
    <ligand>
        <name>substrate</name>
    </ligand>
</feature>
<dbReference type="SUPFAM" id="SSF51735">
    <property type="entry name" value="NAD(P)-binding Rossmann-fold domains"/>
    <property type="match status" value="1"/>
</dbReference>
<gene>
    <name evidence="5" type="primary">pdxB</name>
    <name evidence="8" type="ORF">BTW10_17590</name>
</gene>
<feature type="binding site" evidence="5">
    <location>
        <position position="232"/>
    </location>
    <ligand>
        <name>NAD(+)</name>
        <dbReference type="ChEBI" id="CHEBI:57540"/>
    </ligand>
</feature>
<protein>
    <recommendedName>
        <fullName evidence="5">Erythronate-4-phosphate dehydrogenase</fullName>
        <ecNumber evidence="5">1.1.1.290</ecNumber>
    </recommendedName>
</protein>
<keyword evidence="9" id="KW-1185">Reference proteome</keyword>
<dbReference type="CDD" id="cd12158">
    <property type="entry name" value="ErythrP_dh"/>
    <property type="match status" value="1"/>
</dbReference>
<feature type="domain" description="D-isomer specific 2-hydroxyacid dehydrogenase NAD-binding" evidence="6">
    <location>
        <begin position="110"/>
        <end position="256"/>
    </location>
</feature>
<dbReference type="Gene3D" id="3.40.50.720">
    <property type="entry name" value="NAD(P)-binding Rossmann-like Domain"/>
    <property type="match status" value="2"/>
</dbReference>
<evidence type="ECO:0000256" key="2">
    <source>
        <dbReference type="ARBA" id="ARBA00023002"/>
    </source>
</evidence>
<dbReference type="PANTHER" id="PTHR10996:SF178">
    <property type="entry name" value="2-HYDROXYACID DEHYDROGENASE YGL185C-RELATED"/>
    <property type="match status" value="1"/>
</dbReference>
<dbReference type="GO" id="GO:0033711">
    <property type="term" value="F:4-phosphoerythronate dehydrogenase activity"/>
    <property type="evidence" value="ECO:0007669"/>
    <property type="project" value="UniProtKB-EC"/>
</dbReference>
<evidence type="ECO:0000313" key="9">
    <source>
        <dbReference type="Proteomes" id="UP000186806"/>
    </source>
</evidence>
<dbReference type="InterPro" id="IPR024531">
    <property type="entry name" value="Erythronate-4-P_DHase_dimer"/>
</dbReference>
<feature type="active site" evidence="5">
    <location>
        <position position="208"/>
    </location>
</feature>
<sequence>MRILVDENIPLADDFFGELGDITRLPGRDIDAAAVREQDLLVVRSITPVNAALLDGSRVRFVGTCTIGTDHVDLDYLREAGIGFANAPGCNADSVVDYVLSSLLLLAEEDGFHLAGKTIGIVGAGNVGSRLAERLDDLDVTCLICDPPRAEAEGREDFLALDSLLERADIVCLHTPLVSEGEHATWHLLDAGRIDALASGTVLINAGRGACLDNQALRERLQRANDLRVVLDVWENEPGIDHGLYDLVDIATPHIAGHSIDGKMRGTELVYQAAMRHFGLPARKKLGQLKPDPWLRKIVLTPWSPPLEALSLCTRACYDVRRDMLAFDRYRRRMGMAAGFDAFRAEYPLRREFSTLRVELKQNKGGLRDALEGFGFKVKLSNK</sequence>
<dbReference type="InterPro" id="IPR020921">
    <property type="entry name" value="Erythronate-4-P_DHase"/>
</dbReference>
<dbReference type="EMBL" id="MSDQ01000053">
    <property type="protein sequence ID" value="OLO09890.1"/>
    <property type="molecule type" value="Genomic_DNA"/>
</dbReference>
<keyword evidence="4 5" id="KW-0664">Pyridoxine biosynthesis</keyword>
<feature type="active site" description="Proton donor" evidence="5">
    <location>
        <position position="254"/>
    </location>
</feature>
<dbReference type="InterPro" id="IPR006140">
    <property type="entry name" value="D-isomer_DH_NAD-bd"/>
</dbReference>
<feature type="binding site" evidence="5">
    <location>
        <position position="45"/>
    </location>
    <ligand>
        <name>substrate</name>
    </ligand>
</feature>
<dbReference type="Proteomes" id="UP000186806">
    <property type="component" value="Unassembled WGS sequence"/>
</dbReference>
<dbReference type="InterPro" id="IPR038251">
    <property type="entry name" value="PdxB_dimer_sf"/>
</dbReference>
<feature type="binding site" evidence="5">
    <location>
        <position position="175"/>
    </location>
    <ligand>
        <name>NAD(+)</name>
        <dbReference type="ChEBI" id="CHEBI:57540"/>
    </ligand>
</feature>
<name>A0A1Q8T894_9GAMM</name>
<evidence type="ECO:0000256" key="5">
    <source>
        <dbReference type="HAMAP-Rule" id="MF_01825"/>
    </source>
</evidence>
<evidence type="ECO:0000259" key="6">
    <source>
        <dbReference type="Pfam" id="PF02826"/>
    </source>
</evidence>
<dbReference type="GO" id="GO:0030267">
    <property type="term" value="F:glyoxylate reductase (NADPH) activity"/>
    <property type="evidence" value="ECO:0007669"/>
    <property type="project" value="TreeGrafter"/>
</dbReference>
<dbReference type="UniPathway" id="UPA00244">
    <property type="reaction ID" value="UER00310"/>
</dbReference>
<dbReference type="PANTHER" id="PTHR10996">
    <property type="entry name" value="2-HYDROXYACID DEHYDROGENASE-RELATED"/>
    <property type="match status" value="1"/>
</dbReference>
<proteinExistence type="inferred from homology"/>
<dbReference type="STRING" id="223900.GCA_000821045_02578"/>
<comment type="caution">
    <text evidence="5">Lacks conserved residue(s) required for the propagation of feature annotation.</text>
</comment>
<feature type="active site" evidence="5">
    <location>
        <position position="237"/>
    </location>
</feature>
<dbReference type="SUPFAM" id="SSF52283">
    <property type="entry name" value="Formate/glycerate dehydrogenase catalytic domain-like"/>
    <property type="match status" value="1"/>
</dbReference>
<dbReference type="RefSeq" id="WP_075370530.1">
    <property type="nucleotide sequence ID" value="NZ_MSDQ01000053.1"/>
</dbReference>
<dbReference type="GO" id="GO:0005829">
    <property type="term" value="C:cytosol"/>
    <property type="evidence" value="ECO:0007669"/>
    <property type="project" value="TreeGrafter"/>
</dbReference>
<keyword evidence="2 5" id="KW-0560">Oxidoreductase</keyword>
<comment type="catalytic activity">
    <reaction evidence="5">
        <text>4-phospho-D-erythronate + NAD(+) = (R)-3-hydroxy-2-oxo-4-phosphooxybutanoate + NADH + H(+)</text>
        <dbReference type="Rhea" id="RHEA:18829"/>
        <dbReference type="ChEBI" id="CHEBI:15378"/>
        <dbReference type="ChEBI" id="CHEBI:57540"/>
        <dbReference type="ChEBI" id="CHEBI:57945"/>
        <dbReference type="ChEBI" id="CHEBI:58538"/>
        <dbReference type="ChEBI" id="CHEBI:58766"/>
        <dbReference type="EC" id="1.1.1.290"/>
    </reaction>
</comment>
<comment type="pathway">
    <text evidence="5">Cofactor biosynthesis; pyridoxine 5'-phosphate biosynthesis; pyridoxine 5'-phosphate from D-erythrose 4-phosphate: step 2/5.</text>
</comment>
<comment type="subunit">
    <text evidence="5">Homodimer.</text>
</comment>
<accession>A0A1Q8T894</accession>
<evidence type="ECO:0000256" key="1">
    <source>
        <dbReference type="ARBA" id="ARBA00022490"/>
    </source>
</evidence>
<dbReference type="InterPro" id="IPR050223">
    <property type="entry name" value="D-isomer_2-hydroxyacid_DH"/>
</dbReference>
<feature type="binding site" evidence="5">
    <location>
        <position position="257"/>
    </location>
    <ligand>
        <name>NAD(+)</name>
        <dbReference type="ChEBI" id="CHEBI:57540"/>
    </ligand>
</feature>
<dbReference type="NCBIfam" id="NF001309">
    <property type="entry name" value="PRK00257.1"/>
    <property type="match status" value="1"/>
</dbReference>
<dbReference type="GO" id="GO:0046983">
    <property type="term" value="F:protein dimerization activity"/>
    <property type="evidence" value="ECO:0007669"/>
    <property type="project" value="InterPro"/>
</dbReference>
<comment type="subcellular location">
    <subcellularLocation>
        <location evidence="5">Cytoplasm</location>
    </subcellularLocation>
</comment>
<reference evidence="8 9" key="1">
    <citation type="submission" date="2016-12" db="EMBL/GenBank/DDBJ databases">
        <title>Draft genome sequences of strains Salinicola socius SMB35, Salinicola sp. MH3R3-1 and Chromohalobacter sp. SMB17 from the Verkhnekamsk potash mining region of Russia.</title>
        <authorList>
            <person name="Mavrodi D.V."/>
            <person name="Olsson B.E."/>
            <person name="Korsakova E.S."/>
            <person name="Pyankova A."/>
            <person name="Mavrodi O.V."/>
            <person name="Plotnikova E.G."/>
        </authorList>
    </citation>
    <scope>NUCLEOTIDE SEQUENCE [LARGE SCALE GENOMIC DNA]</scope>
    <source>
        <strain evidence="8 9">SMB17</strain>
    </source>
</reference>
<organism evidence="8 9">
    <name type="scientific">Chromohalobacter japonicus</name>
    <dbReference type="NCBI Taxonomy" id="223900"/>
    <lineage>
        <taxon>Bacteria</taxon>
        <taxon>Pseudomonadati</taxon>
        <taxon>Pseudomonadota</taxon>
        <taxon>Gammaproteobacteria</taxon>
        <taxon>Oceanospirillales</taxon>
        <taxon>Halomonadaceae</taxon>
        <taxon>Chromohalobacter</taxon>
    </lineage>
</organism>
<feature type="binding site" evidence="5">
    <location>
        <position position="146"/>
    </location>
    <ligand>
        <name>NAD(+)</name>
        <dbReference type="ChEBI" id="CHEBI:57540"/>
    </ligand>
</feature>
<dbReference type="Pfam" id="PF02826">
    <property type="entry name" value="2-Hacid_dh_C"/>
    <property type="match status" value="1"/>
</dbReference>
<dbReference type="GO" id="GO:0016618">
    <property type="term" value="F:hydroxypyruvate reductase [NAD(P)H] activity"/>
    <property type="evidence" value="ECO:0007669"/>
    <property type="project" value="TreeGrafter"/>
</dbReference>
<dbReference type="GO" id="GO:0051287">
    <property type="term" value="F:NAD binding"/>
    <property type="evidence" value="ECO:0007669"/>
    <property type="project" value="InterPro"/>
</dbReference>